<evidence type="ECO:0000313" key="2">
    <source>
        <dbReference type="Proteomes" id="UP000603474"/>
    </source>
</evidence>
<evidence type="ECO:0000313" key="1">
    <source>
        <dbReference type="EMBL" id="MBC6010902.1"/>
    </source>
</evidence>
<dbReference type="Gene3D" id="3.30.750.90">
    <property type="match status" value="1"/>
</dbReference>
<keyword evidence="2" id="KW-1185">Reference proteome</keyword>
<dbReference type="EMBL" id="JACRWG010000074">
    <property type="protein sequence ID" value="MBC6010902.1"/>
    <property type="molecule type" value="Genomic_DNA"/>
</dbReference>
<dbReference type="Proteomes" id="UP000603474">
    <property type="component" value="Unassembled WGS sequence"/>
</dbReference>
<accession>A0ABR7KEL1</accession>
<gene>
    <name evidence="1" type="ORF">H8909_11810</name>
</gene>
<sequence length="56" mass="6528">MKKGVMMQGFEWYLPSSPHLRKILRINAFKLKKAGITAIWLPATLNVIKYTHIEIM</sequence>
<organism evidence="1 2">
    <name type="scientific">Catenibacterium faecis</name>
    <dbReference type="NCBI Taxonomy" id="2764323"/>
    <lineage>
        <taxon>Bacteria</taxon>
        <taxon>Bacillati</taxon>
        <taxon>Bacillota</taxon>
        <taxon>Erysipelotrichia</taxon>
        <taxon>Erysipelotrichales</taxon>
        <taxon>Coprobacillaceae</taxon>
        <taxon>Catenibacterium</taxon>
    </lineage>
</organism>
<comment type="caution">
    <text evidence="1">The sequence shown here is derived from an EMBL/GenBank/DDBJ whole genome shotgun (WGS) entry which is preliminary data.</text>
</comment>
<reference evidence="1 2" key="1">
    <citation type="submission" date="2020-08" db="EMBL/GenBank/DDBJ databases">
        <authorList>
            <person name="Liu C."/>
            <person name="Sun Q."/>
        </authorList>
    </citation>
    <scope>NUCLEOTIDE SEQUENCE [LARGE SCALE GENOMIC DNA]</scope>
    <source>
        <strain evidence="1 2">NSJ-22</strain>
    </source>
</reference>
<dbReference type="RefSeq" id="WP_187012982.1">
    <property type="nucleotide sequence ID" value="NZ_JACRWG010000074.1"/>
</dbReference>
<proteinExistence type="predicted"/>
<protein>
    <submittedName>
        <fullName evidence="1">Uncharacterized protein</fullName>
    </submittedName>
</protein>
<name>A0ABR7KEL1_9FIRM</name>